<dbReference type="Gene3D" id="3.90.550.10">
    <property type="entry name" value="Spore Coat Polysaccharide Biosynthesis Protein SpsA, Chain A"/>
    <property type="match status" value="1"/>
</dbReference>
<dbReference type="PANTHER" id="PTHR13778">
    <property type="entry name" value="GLYCOSYLTRANSFERASE 8 DOMAIN-CONTAINING PROTEIN"/>
    <property type="match status" value="1"/>
</dbReference>
<dbReference type="EMBL" id="VOGC01000006">
    <property type="protein sequence ID" value="MQN01656.1"/>
    <property type="molecule type" value="Genomic_DNA"/>
</dbReference>
<evidence type="ECO:0000256" key="1">
    <source>
        <dbReference type="ARBA" id="ARBA00022676"/>
    </source>
</evidence>
<organism evidence="4 5">
    <name type="scientific">Candidatus Weimeria bifida</name>
    <dbReference type="NCBI Taxonomy" id="2599074"/>
    <lineage>
        <taxon>Bacteria</taxon>
        <taxon>Bacillati</taxon>
        <taxon>Bacillota</taxon>
        <taxon>Clostridia</taxon>
        <taxon>Lachnospirales</taxon>
        <taxon>Lachnospiraceae</taxon>
        <taxon>Candidatus Weimeria</taxon>
    </lineage>
</organism>
<evidence type="ECO:0000256" key="3">
    <source>
        <dbReference type="ARBA" id="ARBA00022723"/>
    </source>
</evidence>
<dbReference type="PANTHER" id="PTHR13778:SF47">
    <property type="entry name" value="LIPOPOLYSACCHARIDE 1,3-GALACTOSYLTRANSFERASE"/>
    <property type="match status" value="1"/>
</dbReference>
<evidence type="ECO:0000313" key="5">
    <source>
        <dbReference type="Proteomes" id="UP000460257"/>
    </source>
</evidence>
<keyword evidence="2" id="KW-0808">Transferase</keyword>
<keyword evidence="3" id="KW-0479">Metal-binding</keyword>
<keyword evidence="5" id="KW-1185">Reference proteome</keyword>
<gene>
    <name evidence="4" type="ORF">FRC54_07010</name>
</gene>
<reference evidence="4" key="1">
    <citation type="journal article" date="2020" name="Appl. Environ. Microbiol.">
        <title>Medium-Chain Fatty Acid Synthesis by 'Candidatus Weimeria bifida' gen. nov., sp. nov., and 'Candidatus Pseudoramibacter fermentans' sp. nov.</title>
        <authorList>
            <person name="Scarborough M.J."/>
            <person name="Myers K.S."/>
            <person name="Donohue T.J."/>
            <person name="Noguera D.R."/>
        </authorList>
    </citation>
    <scope>NUCLEOTIDE SEQUENCE</scope>
    <source>
        <strain evidence="4">LCO1.1</strain>
    </source>
</reference>
<dbReference type="CDD" id="cd04194">
    <property type="entry name" value="GT8_A4GalT_like"/>
    <property type="match status" value="1"/>
</dbReference>
<dbReference type="InterPro" id="IPR029044">
    <property type="entry name" value="Nucleotide-diphossugar_trans"/>
</dbReference>
<dbReference type="Proteomes" id="UP000460257">
    <property type="component" value="Unassembled WGS sequence"/>
</dbReference>
<evidence type="ECO:0000313" key="4">
    <source>
        <dbReference type="EMBL" id="MQN01656.1"/>
    </source>
</evidence>
<name>A0A6N7IZ85_9FIRM</name>
<dbReference type="GO" id="GO:0046872">
    <property type="term" value="F:metal ion binding"/>
    <property type="evidence" value="ECO:0007669"/>
    <property type="project" value="UniProtKB-KW"/>
</dbReference>
<dbReference type="InterPro" id="IPR050748">
    <property type="entry name" value="Glycosyltrans_8_dom-fam"/>
</dbReference>
<accession>A0A6N7IZ85</accession>
<comment type="caution">
    <text evidence="4">The sequence shown here is derived from an EMBL/GenBank/DDBJ whole genome shotgun (WGS) entry which is preliminary data.</text>
</comment>
<sequence length="350" mass="40883">MNIATALNRKYVNYTIVMLTSLCINNPVHIDAYLLHCELTDKDIDFIEESLKNYDINIIPLKINRQVFSEKVPVNNMWSIETYFRLMLTYLLPDTVNRILYLDVDIIVNKDISELYNMVLNGSALAGAYDRNGYGTTLEQLDSPKQREMFGKLAGSEPFYFNAGVLLYNIDWMKQNNISLNTYVNALNDWNFEMPAFDQDILNYVFFGKVKYIDWEKYNLFTLLAFNDGAKETDAEKASILHFSSSYKPWTTNSIHYEIEDIWWRYAKRSSIYSTIADQYITGMTQDPFLKQYTDYLLTQTETQKKTIDDQNNTISVLKNSLSEQNNVILEQKEVIDQLVKINKKLVIKK</sequence>
<keyword evidence="1" id="KW-0328">Glycosyltransferase</keyword>
<proteinExistence type="predicted"/>
<protein>
    <recommendedName>
        <fullName evidence="6">Glycosyltransferase family 8 protein</fullName>
    </recommendedName>
</protein>
<dbReference type="GO" id="GO:0016757">
    <property type="term" value="F:glycosyltransferase activity"/>
    <property type="evidence" value="ECO:0007669"/>
    <property type="project" value="UniProtKB-KW"/>
</dbReference>
<dbReference type="InterPro" id="IPR002495">
    <property type="entry name" value="Glyco_trans_8"/>
</dbReference>
<dbReference type="AlphaFoldDB" id="A0A6N7IZ85"/>
<dbReference type="Pfam" id="PF01501">
    <property type="entry name" value="Glyco_transf_8"/>
    <property type="match status" value="1"/>
</dbReference>
<evidence type="ECO:0008006" key="6">
    <source>
        <dbReference type="Google" id="ProtNLM"/>
    </source>
</evidence>
<evidence type="ECO:0000256" key="2">
    <source>
        <dbReference type="ARBA" id="ARBA00022679"/>
    </source>
</evidence>
<dbReference type="SUPFAM" id="SSF53448">
    <property type="entry name" value="Nucleotide-diphospho-sugar transferases"/>
    <property type="match status" value="1"/>
</dbReference>